<sequence length="105" mass="12078">MAFVDLSFPDELERFGVSTTLDCFNCGTCAAICPLIYEHFPRQMIRYAQIGARDRILENGVELWRCLHCGLCTQTCPREANPGELILGLRRYVLHHWRRDGHVPS</sequence>
<dbReference type="PROSITE" id="PS00198">
    <property type="entry name" value="4FE4S_FER_1"/>
    <property type="match status" value="1"/>
</dbReference>
<evidence type="ECO:0000256" key="3">
    <source>
        <dbReference type="ARBA" id="ARBA00023002"/>
    </source>
</evidence>
<dbReference type="EMBL" id="FWXF01000013">
    <property type="protein sequence ID" value="SMC25488.1"/>
    <property type="molecule type" value="Genomic_DNA"/>
</dbReference>
<dbReference type="InterPro" id="IPR009051">
    <property type="entry name" value="Helical_ferredxn"/>
</dbReference>
<dbReference type="Gene3D" id="1.10.1060.10">
    <property type="entry name" value="Alpha-helical ferredoxin"/>
    <property type="match status" value="1"/>
</dbReference>
<dbReference type="Proteomes" id="UP000192783">
    <property type="component" value="Unassembled WGS sequence"/>
</dbReference>
<evidence type="ECO:0000256" key="1">
    <source>
        <dbReference type="ARBA" id="ARBA00022485"/>
    </source>
</evidence>
<keyword evidence="5" id="KW-0411">Iron-sulfur</keyword>
<dbReference type="PANTHER" id="PTHR43255:SF1">
    <property type="entry name" value="IRON-SULFUR-BINDING OXIDOREDUCTASE FADF-RELATED"/>
    <property type="match status" value="1"/>
</dbReference>
<dbReference type="PANTHER" id="PTHR43255">
    <property type="entry name" value="IRON-SULFUR-BINDING OXIDOREDUCTASE FADF-RELATED-RELATED"/>
    <property type="match status" value="1"/>
</dbReference>
<dbReference type="GO" id="GO:0046872">
    <property type="term" value="F:metal ion binding"/>
    <property type="evidence" value="ECO:0007669"/>
    <property type="project" value="UniProtKB-KW"/>
</dbReference>
<keyword evidence="2" id="KW-0479">Metal-binding</keyword>
<dbReference type="SUPFAM" id="SSF46548">
    <property type="entry name" value="alpha-helical ferredoxin"/>
    <property type="match status" value="1"/>
</dbReference>
<evidence type="ECO:0000256" key="2">
    <source>
        <dbReference type="ARBA" id="ARBA00022723"/>
    </source>
</evidence>
<protein>
    <submittedName>
        <fullName evidence="7">4Fe-4S dicluster domain-containing protein</fullName>
    </submittedName>
</protein>
<feature type="domain" description="4Fe-4S ferredoxin-type" evidence="6">
    <location>
        <begin position="54"/>
        <end position="86"/>
    </location>
</feature>
<dbReference type="STRING" id="1121390.SAMN02746041_02347"/>
<dbReference type="InterPro" id="IPR017900">
    <property type="entry name" value="4Fe4S_Fe_S_CS"/>
</dbReference>
<evidence type="ECO:0000256" key="5">
    <source>
        <dbReference type="ARBA" id="ARBA00023014"/>
    </source>
</evidence>
<organism evidence="7 8">
    <name type="scientific">Desulfacinum hydrothermale DSM 13146</name>
    <dbReference type="NCBI Taxonomy" id="1121390"/>
    <lineage>
        <taxon>Bacteria</taxon>
        <taxon>Pseudomonadati</taxon>
        <taxon>Thermodesulfobacteriota</taxon>
        <taxon>Syntrophobacteria</taxon>
        <taxon>Syntrophobacterales</taxon>
        <taxon>Syntrophobacteraceae</taxon>
        <taxon>Desulfacinum</taxon>
    </lineage>
</organism>
<proteinExistence type="predicted"/>
<evidence type="ECO:0000313" key="7">
    <source>
        <dbReference type="EMBL" id="SMC25488.1"/>
    </source>
</evidence>
<dbReference type="Pfam" id="PF13183">
    <property type="entry name" value="Fer4_8"/>
    <property type="match status" value="1"/>
</dbReference>
<reference evidence="7 8" key="1">
    <citation type="submission" date="2017-04" db="EMBL/GenBank/DDBJ databases">
        <authorList>
            <person name="Afonso C.L."/>
            <person name="Miller P.J."/>
            <person name="Scott M.A."/>
            <person name="Spackman E."/>
            <person name="Goraichik I."/>
            <person name="Dimitrov K.M."/>
            <person name="Suarez D.L."/>
            <person name="Swayne D.E."/>
        </authorList>
    </citation>
    <scope>NUCLEOTIDE SEQUENCE [LARGE SCALE GENOMIC DNA]</scope>
    <source>
        <strain evidence="7 8">DSM 13146</strain>
    </source>
</reference>
<evidence type="ECO:0000259" key="6">
    <source>
        <dbReference type="PROSITE" id="PS51379"/>
    </source>
</evidence>
<dbReference type="GO" id="GO:0016491">
    <property type="term" value="F:oxidoreductase activity"/>
    <property type="evidence" value="ECO:0007669"/>
    <property type="project" value="UniProtKB-KW"/>
</dbReference>
<evidence type="ECO:0000256" key="4">
    <source>
        <dbReference type="ARBA" id="ARBA00023004"/>
    </source>
</evidence>
<dbReference type="GO" id="GO:0005886">
    <property type="term" value="C:plasma membrane"/>
    <property type="evidence" value="ECO:0007669"/>
    <property type="project" value="TreeGrafter"/>
</dbReference>
<dbReference type="InterPro" id="IPR051460">
    <property type="entry name" value="HdrC_iron-sulfur_subunit"/>
</dbReference>
<dbReference type="PROSITE" id="PS51379">
    <property type="entry name" value="4FE4S_FER_2"/>
    <property type="match status" value="1"/>
</dbReference>
<dbReference type="GO" id="GO:0051539">
    <property type="term" value="F:4 iron, 4 sulfur cluster binding"/>
    <property type="evidence" value="ECO:0007669"/>
    <property type="project" value="UniProtKB-KW"/>
</dbReference>
<keyword evidence="3" id="KW-0560">Oxidoreductase</keyword>
<accession>A0A1W1XPQ1</accession>
<keyword evidence="4" id="KW-0408">Iron</keyword>
<keyword evidence="8" id="KW-1185">Reference proteome</keyword>
<dbReference type="OrthoDB" id="9794954at2"/>
<dbReference type="InterPro" id="IPR017896">
    <property type="entry name" value="4Fe4S_Fe-S-bd"/>
</dbReference>
<evidence type="ECO:0000313" key="8">
    <source>
        <dbReference type="Proteomes" id="UP000192783"/>
    </source>
</evidence>
<gene>
    <name evidence="7" type="ORF">SAMN02746041_02347</name>
</gene>
<dbReference type="AlphaFoldDB" id="A0A1W1XPQ1"/>
<name>A0A1W1XPQ1_9BACT</name>
<dbReference type="RefSeq" id="WP_084058076.1">
    <property type="nucleotide sequence ID" value="NZ_FWXF01000013.1"/>
</dbReference>
<keyword evidence="1" id="KW-0004">4Fe-4S</keyword>